<sequence>MAFYFHLQWDLGVEPFLVFKSWKGCQASWASKALNYTGIWSSKVTHIGCGAGAKMVELKGMDQDQIECAGWWNTDQMTGCYLNLLLWKIMWVMAGHLELDWWAGKFGPGTGQINELAAAGFTDLLFYLCEVALQDLVKLRTLFPESVAEKASELKVLQQAILELADYLRASDDRYEAQMAEIIRGLTQEIWTVQSELAGQMQASMRDLLAGSSF</sequence>
<organism evidence="2 3">
    <name type="scientific">Lasiosphaeria hispida</name>
    <dbReference type="NCBI Taxonomy" id="260671"/>
    <lineage>
        <taxon>Eukaryota</taxon>
        <taxon>Fungi</taxon>
        <taxon>Dikarya</taxon>
        <taxon>Ascomycota</taxon>
        <taxon>Pezizomycotina</taxon>
        <taxon>Sordariomycetes</taxon>
        <taxon>Sordariomycetidae</taxon>
        <taxon>Sordariales</taxon>
        <taxon>Lasiosphaeriaceae</taxon>
        <taxon>Lasiosphaeria</taxon>
    </lineage>
</organism>
<keyword evidence="3" id="KW-1185">Reference proteome</keyword>
<dbReference type="GO" id="GO:0003677">
    <property type="term" value="F:DNA binding"/>
    <property type="evidence" value="ECO:0007669"/>
    <property type="project" value="InterPro"/>
</dbReference>
<evidence type="ECO:0000259" key="1">
    <source>
        <dbReference type="Pfam" id="PF16787"/>
    </source>
</evidence>
<dbReference type="Pfam" id="PF16787">
    <property type="entry name" value="NDC10_II"/>
    <property type="match status" value="1"/>
</dbReference>
<reference evidence="2" key="1">
    <citation type="journal article" date="2023" name="Mol. Phylogenet. Evol.">
        <title>Genome-scale phylogeny and comparative genomics of the fungal order Sordariales.</title>
        <authorList>
            <person name="Hensen N."/>
            <person name="Bonometti L."/>
            <person name="Westerberg I."/>
            <person name="Brannstrom I.O."/>
            <person name="Guillou S."/>
            <person name="Cros-Aarteil S."/>
            <person name="Calhoun S."/>
            <person name="Haridas S."/>
            <person name="Kuo A."/>
            <person name="Mondo S."/>
            <person name="Pangilinan J."/>
            <person name="Riley R."/>
            <person name="LaButti K."/>
            <person name="Andreopoulos B."/>
            <person name="Lipzen A."/>
            <person name="Chen C."/>
            <person name="Yan M."/>
            <person name="Daum C."/>
            <person name="Ng V."/>
            <person name="Clum A."/>
            <person name="Steindorff A."/>
            <person name="Ohm R.A."/>
            <person name="Martin F."/>
            <person name="Silar P."/>
            <person name="Natvig D.O."/>
            <person name="Lalanne C."/>
            <person name="Gautier V."/>
            <person name="Ament-Velasquez S.L."/>
            <person name="Kruys A."/>
            <person name="Hutchinson M.I."/>
            <person name="Powell A.J."/>
            <person name="Barry K."/>
            <person name="Miller A.N."/>
            <person name="Grigoriev I.V."/>
            <person name="Debuchy R."/>
            <person name="Gladieux P."/>
            <person name="Hiltunen Thoren M."/>
            <person name="Johannesson H."/>
        </authorList>
    </citation>
    <scope>NUCLEOTIDE SEQUENCE</scope>
    <source>
        <strain evidence="2">CBS 955.72</strain>
    </source>
</reference>
<dbReference type="AlphaFoldDB" id="A0AAJ0HAK8"/>
<accession>A0AAJ0HAK8</accession>
<dbReference type="EMBL" id="JAUIQD010000006">
    <property type="protein sequence ID" value="KAK3346032.1"/>
    <property type="molecule type" value="Genomic_DNA"/>
</dbReference>
<feature type="domain" description="Ndc10" evidence="1">
    <location>
        <begin position="26"/>
        <end position="93"/>
    </location>
</feature>
<comment type="caution">
    <text evidence="2">The sequence shown here is derived from an EMBL/GenBank/DDBJ whole genome shotgun (WGS) entry which is preliminary data.</text>
</comment>
<evidence type="ECO:0000313" key="3">
    <source>
        <dbReference type="Proteomes" id="UP001275084"/>
    </source>
</evidence>
<dbReference type="InterPro" id="IPR031872">
    <property type="entry name" value="NDC10_II"/>
</dbReference>
<dbReference type="InterPro" id="IPR038279">
    <property type="entry name" value="Ndc10_dom2_sf"/>
</dbReference>
<name>A0AAJ0HAK8_9PEZI</name>
<reference evidence="2" key="2">
    <citation type="submission" date="2023-06" db="EMBL/GenBank/DDBJ databases">
        <authorList>
            <consortium name="Lawrence Berkeley National Laboratory"/>
            <person name="Haridas S."/>
            <person name="Hensen N."/>
            <person name="Bonometti L."/>
            <person name="Westerberg I."/>
            <person name="Brannstrom I.O."/>
            <person name="Guillou S."/>
            <person name="Cros-Aarteil S."/>
            <person name="Calhoun S."/>
            <person name="Kuo A."/>
            <person name="Mondo S."/>
            <person name="Pangilinan J."/>
            <person name="Riley R."/>
            <person name="Labutti K."/>
            <person name="Andreopoulos B."/>
            <person name="Lipzen A."/>
            <person name="Chen C."/>
            <person name="Yanf M."/>
            <person name="Daum C."/>
            <person name="Ng V."/>
            <person name="Clum A."/>
            <person name="Steindorff A."/>
            <person name="Ohm R."/>
            <person name="Martin F."/>
            <person name="Silar P."/>
            <person name="Natvig D."/>
            <person name="Lalanne C."/>
            <person name="Gautier V."/>
            <person name="Ament-Velasquez S.L."/>
            <person name="Kruys A."/>
            <person name="Hutchinson M.I."/>
            <person name="Powell A.J."/>
            <person name="Barry K."/>
            <person name="Miller A.N."/>
            <person name="Grigoriev I.V."/>
            <person name="Debuchy R."/>
            <person name="Gladieux P."/>
            <person name="Thoren M.H."/>
            <person name="Johannesson H."/>
        </authorList>
    </citation>
    <scope>NUCLEOTIDE SEQUENCE</scope>
    <source>
        <strain evidence="2">CBS 955.72</strain>
    </source>
</reference>
<dbReference type="Proteomes" id="UP001275084">
    <property type="component" value="Unassembled WGS sequence"/>
</dbReference>
<evidence type="ECO:0000313" key="2">
    <source>
        <dbReference type="EMBL" id="KAK3346032.1"/>
    </source>
</evidence>
<protein>
    <recommendedName>
        <fullName evidence="1">Ndc10 domain-containing protein</fullName>
    </recommendedName>
</protein>
<gene>
    <name evidence="2" type="ORF">B0T25DRAFT_571197</name>
</gene>
<proteinExistence type="predicted"/>
<dbReference type="Gene3D" id="1.10.443.20">
    <property type="entry name" value="Centromere DNA-binding protein complex CBF3 subunit, domain 2"/>
    <property type="match status" value="1"/>
</dbReference>